<dbReference type="OrthoDB" id="5519159at2"/>
<gene>
    <name evidence="1" type="ORF">CAP_8683</name>
</gene>
<proteinExistence type="predicted"/>
<dbReference type="Proteomes" id="UP000019678">
    <property type="component" value="Unassembled WGS sequence"/>
</dbReference>
<protein>
    <submittedName>
        <fullName evidence="1">Uncharacterized protein</fullName>
    </submittedName>
</protein>
<evidence type="ECO:0000313" key="2">
    <source>
        <dbReference type="Proteomes" id="UP000019678"/>
    </source>
</evidence>
<accession>A0A017TFI5</accession>
<evidence type="ECO:0000313" key="1">
    <source>
        <dbReference type="EMBL" id="EYF07560.1"/>
    </source>
</evidence>
<dbReference type="STRING" id="1192034.CAP_8683"/>
<reference evidence="1 2" key="1">
    <citation type="submission" date="2013-05" db="EMBL/GenBank/DDBJ databases">
        <title>Genome assembly of Chondromyces apiculatus DSM 436.</title>
        <authorList>
            <person name="Sharma G."/>
            <person name="Khatri I."/>
            <person name="Kaur C."/>
            <person name="Mayilraj S."/>
            <person name="Subramanian S."/>
        </authorList>
    </citation>
    <scope>NUCLEOTIDE SEQUENCE [LARGE SCALE GENOMIC DNA]</scope>
    <source>
        <strain evidence="1 2">DSM 436</strain>
    </source>
</reference>
<dbReference type="RefSeq" id="WP_044237468.1">
    <property type="nucleotide sequence ID" value="NZ_ASRX01000009.1"/>
</dbReference>
<name>A0A017TFI5_9BACT</name>
<organism evidence="1 2">
    <name type="scientific">Chondromyces apiculatus DSM 436</name>
    <dbReference type="NCBI Taxonomy" id="1192034"/>
    <lineage>
        <taxon>Bacteria</taxon>
        <taxon>Pseudomonadati</taxon>
        <taxon>Myxococcota</taxon>
        <taxon>Polyangia</taxon>
        <taxon>Polyangiales</taxon>
        <taxon>Polyangiaceae</taxon>
        <taxon>Chondromyces</taxon>
    </lineage>
</organism>
<dbReference type="EMBL" id="ASRX01000009">
    <property type="protein sequence ID" value="EYF07560.1"/>
    <property type="molecule type" value="Genomic_DNA"/>
</dbReference>
<comment type="caution">
    <text evidence="1">The sequence shown here is derived from an EMBL/GenBank/DDBJ whole genome shotgun (WGS) entry which is preliminary data.</text>
</comment>
<dbReference type="AlphaFoldDB" id="A0A017TFI5"/>
<sequence>MEDGSRSTSAAVEPSRFSLSVDTGQVIGCREVRGFHSAVSAANDPRLSLPPRLVLRGLDEHAHAWVEAWAEDCERVRRTISIRRLLDEREITAVATLASFGSGVETEISIESLTTGPGDGVPALLRSGVHPRALIDAALGAALHAGPEDDASWLIQG</sequence>
<keyword evidence="2" id="KW-1185">Reference proteome</keyword>